<organism evidence="12 13">
    <name type="scientific">Xenopus laevis</name>
    <name type="common">African clawed frog</name>
    <dbReference type="NCBI Taxonomy" id="8355"/>
    <lineage>
        <taxon>Eukaryota</taxon>
        <taxon>Metazoa</taxon>
        <taxon>Chordata</taxon>
        <taxon>Craniata</taxon>
        <taxon>Vertebrata</taxon>
        <taxon>Euteleostomi</taxon>
        <taxon>Amphibia</taxon>
        <taxon>Batrachia</taxon>
        <taxon>Anura</taxon>
        <taxon>Pipoidea</taxon>
        <taxon>Pipidae</taxon>
        <taxon>Xenopodinae</taxon>
        <taxon>Xenopus</taxon>
        <taxon>Xenopus</taxon>
    </lineage>
</organism>
<evidence type="ECO:0000256" key="10">
    <source>
        <dbReference type="SAM" id="Phobius"/>
    </source>
</evidence>
<dbReference type="SUPFAM" id="SSF48726">
    <property type="entry name" value="Immunoglobulin"/>
    <property type="match status" value="5"/>
</dbReference>
<evidence type="ECO:0000256" key="4">
    <source>
        <dbReference type="ARBA" id="ARBA00022889"/>
    </source>
</evidence>
<feature type="transmembrane region" description="Helical" evidence="10">
    <location>
        <begin position="7"/>
        <end position="24"/>
    </location>
</feature>
<feature type="domain" description="Ig-like" evidence="11">
    <location>
        <begin position="144"/>
        <end position="245"/>
    </location>
</feature>
<dbReference type="AlphaFoldDB" id="A0A8J1L7X8"/>
<dbReference type="PANTHER" id="PTHR12035:SF133">
    <property type="entry name" value="SIALIC ACID-BINDING IG-LIKE LECTIN 16"/>
    <property type="match status" value="1"/>
</dbReference>
<name>A0A8J1L7X8_XENLA</name>
<dbReference type="InterPro" id="IPR051036">
    <property type="entry name" value="SIGLEC"/>
</dbReference>
<keyword evidence="5 10" id="KW-1133">Transmembrane helix</keyword>
<dbReference type="GO" id="GO:0005886">
    <property type="term" value="C:plasma membrane"/>
    <property type="evidence" value="ECO:0000318"/>
    <property type="project" value="GO_Central"/>
</dbReference>
<dbReference type="PROSITE" id="PS50835">
    <property type="entry name" value="IG_LIKE"/>
    <property type="match status" value="2"/>
</dbReference>
<evidence type="ECO:0000313" key="12">
    <source>
        <dbReference type="Proteomes" id="UP000186698"/>
    </source>
</evidence>
<feature type="transmembrane region" description="Helical" evidence="10">
    <location>
        <begin position="594"/>
        <end position="617"/>
    </location>
</feature>
<feature type="compositionally biased region" description="Polar residues" evidence="9">
    <location>
        <begin position="642"/>
        <end position="665"/>
    </location>
</feature>
<evidence type="ECO:0000256" key="3">
    <source>
        <dbReference type="ARBA" id="ARBA00022734"/>
    </source>
</evidence>
<dbReference type="PANTHER" id="PTHR12035">
    <property type="entry name" value="SIALIC ACID BINDING IMMUNOGLOBULIN-LIKE LECTIN"/>
    <property type="match status" value="1"/>
</dbReference>
<dbReference type="Pfam" id="PF08205">
    <property type="entry name" value="C2-set_2"/>
    <property type="match status" value="2"/>
</dbReference>
<evidence type="ECO:0000256" key="5">
    <source>
        <dbReference type="ARBA" id="ARBA00022989"/>
    </source>
</evidence>
<dbReference type="InterPro" id="IPR013162">
    <property type="entry name" value="CD80_C2-set"/>
</dbReference>
<keyword evidence="2 10" id="KW-0812">Transmembrane</keyword>
<dbReference type="SMART" id="SM00409">
    <property type="entry name" value="IG"/>
    <property type="match status" value="5"/>
</dbReference>
<gene>
    <name evidence="13" type="primary">LOC108695947</name>
</gene>
<comment type="similarity">
    <text evidence="8">Belongs to the immunoglobulin superfamily. SIGLEC (sialic acid binding Ig-like lectin) family.</text>
</comment>
<evidence type="ECO:0000313" key="13">
    <source>
        <dbReference type="RefSeq" id="XP_041425643.1"/>
    </source>
</evidence>
<evidence type="ECO:0000259" key="11">
    <source>
        <dbReference type="PROSITE" id="PS50835"/>
    </source>
</evidence>
<protein>
    <submittedName>
        <fullName evidence="13">Uncharacterized protein LOC108695947 isoform X1</fullName>
    </submittedName>
</protein>
<feature type="region of interest" description="Disordered" evidence="9">
    <location>
        <begin position="625"/>
        <end position="665"/>
    </location>
</feature>
<keyword evidence="7" id="KW-1015">Disulfide bond</keyword>
<evidence type="ECO:0000256" key="1">
    <source>
        <dbReference type="ARBA" id="ARBA00004167"/>
    </source>
</evidence>
<dbReference type="Pfam" id="PF07686">
    <property type="entry name" value="V-set"/>
    <property type="match status" value="2"/>
</dbReference>
<dbReference type="GeneID" id="108695947"/>
<feature type="domain" description="Ig-like" evidence="11">
    <location>
        <begin position="361"/>
        <end position="462"/>
    </location>
</feature>
<dbReference type="OrthoDB" id="5843397at2759"/>
<evidence type="ECO:0000256" key="7">
    <source>
        <dbReference type="ARBA" id="ARBA00023157"/>
    </source>
</evidence>
<dbReference type="InterPro" id="IPR013783">
    <property type="entry name" value="Ig-like_fold"/>
</dbReference>
<dbReference type="GO" id="GO:0030246">
    <property type="term" value="F:carbohydrate binding"/>
    <property type="evidence" value="ECO:0007669"/>
    <property type="project" value="UniProtKB-KW"/>
</dbReference>
<evidence type="ECO:0000256" key="6">
    <source>
        <dbReference type="ARBA" id="ARBA00023136"/>
    </source>
</evidence>
<keyword evidence="3" id="KW-0430">Lectin</keyword>
<keyword evidence="6 10" id="KW-0472">Membrane</keyword>
<keyword evidence="12" id="KW-1185">Reference proteome</keyword>
<reference evidence="13" key="1">
    <citation type="submission" date="2025-08" db="UniProtKB">
        <authorList>
            <consortium name="RefSeq"/>
        </authorList>
    </citation>
    <scope>IDENTIFICATION</scope>
    <source>
        <strain evidence="13">J_2021</strain>
        <tissue evidence="13">Erythrocytes</tissue>
    </source>
</reference>
<dbReference type="KEGG" id="xla:108695947"/>
<sequence length="665" mass="73497">MGVRRSWFYCEYRIIFLLIFLMQWKGRNFQGQKEIVDGFKIEAPAEVTVQRGLCVLIPCNFTVGPGFTLTKEAIGIWYKINVPVAASTDSSQFPDTTNGRFIFTGKVSAGDCSFSISDAQPGDAAQYHFRLVDRDSYSYIGIQPNVSVTDLKEPDISPTKYLIAGEEVTVTCTAPTDCPGLSPTFTWEGSVNTENTQNNKLRHQDRNFPYWSTITFTPSLSDHNSSLTCTVTYKNESATTSITLNVIWFKIEAPAEVTVQRGLCVLIPCNFIVGPRFTLTKDAIGIWYKGYNGHPNGPVAASNDSSQFPDTTNGRFIFTGKVSAGDCSFSISDAQPGDATQYWFRLEDRSPLSYSYFGIKPSVSVTDLKEPDISPNNDLIAGEEVTVTCTAPTHCPGLSPTFTWEGSVNTENTQNNTLRHQDGTVTYWSNITFTPSLSDHNSSLTCTVTYKHGSAKKSITLNVIWFKIEAPAEVTVQRGLCVLIPCNFTVGPGYNLTKDAIGIWYKGYNGYPNGPVAASTDSSQFPDTTNGRFIFTGKVSAGDCSFSISDAQPGDTDQYQFRLVDRDNLRFTFLNIQPTVFVTDPKETCLDSKVIPAMVAGNIFILALMGLGGFWYLKRTRKMSEKGETREGSKPKAEESTYETMKTQSQDTYSTLNLPTISKTH</sequence>
<dbReference type="InterPro" id="IPR003599">
    <property type="entry name" value="Ig_sub"/>
</dbReference>
<dbReference type="RefSeq" id="XP_041425643.1">
    <property type="nucleotide sequence ID" value="XM_041569709.1"/>
</dbReference>
<dbReference type="Proteomes" id="UP000186698">
    <property type="component" value="Chromosome 7L"/>
</dbReference>
<evidence type="ECO:0000256" key="8">
    <source>
        <dbReference type="ARBA" id="ARBA00038361"/>
    </source>
</evidence>
<dbReference type="InterPro" id="IPR007110">
    <property type="entry name" value="Ig-like_dom"/>
</dbReference>
<evidence type="ECO:0000256" key="9">
    <source>
        <dbReference type="SAM" id="MobiDB-lite"/>
    </source>
</evidence>
<keyword evidence="4" id="KW-0130">Cell adhesion</keyword>
<dbReference type="InterPro" id="IPR013106">
    <property type="entry name" value="Ig_V-set"/>
</dbReference>
<dbReference type="GO" id="GO:0033691">
    <property type="term" value="F:sialic acid binding"/>
    <property type="evidence" value="ECO:0000318"/>
    <property type="project" value="GO_Central"/>
</dbReference>
<dbReference type="GO" id="GO:0007155">
    <property type="term" value="P:cell adhesion"/>
    <property type="evidence" value="ECO:0000318"/>
    <property type="project" value="GO_Central"/>
</dbReference>
<evidence type="ECO:0000256" key="2">
    <source>
        <dbReference type="ARBA" id="ARBA00022692"/>
    </source>
</evidence>
<accession>A0A8J1L7X8</accession>
<dbReference type="Gene3D" id="2.60.40.10">
    <property type="entry name" value="Immunoglobulins"/>
    <property type="match status" value="5"/>
</dbReference>
<feature type="compositionally biased region" description="Basic and acidic residues" evidence="9">
    <location>
        <begin position="625"/>
        <end position="639"/>
    </location>
</feature>
<dbReference type="InterPro" id="IPR036179">
    <property type="entry name" value="Ig-like_dom_sf"/>
</dbReference>
<proteinExistence type="inferred from homology"/>
<comment type="subcellular location">
    <subcellularLocation>
        <location evidence="1">Membrane</location>
        <topology evidence="1">Single-pass membrane protein</topology>
    </subcellularLocation>
</comment>